<reference evidence="1" key="1">
    <citation type="submission" date="2016-01" db="EMBL/GenBank/DDBJ databases">
        <authorList>
            <person name="Peeters C."/>
        </authorList>
    </citation>
    <scope>NUCLEOTIDE SEQUENCE</scope>
    <source>
        <strain evidence="1">LMG 29321</strain>
    </source>
</reference>
<dbReference type="Pfam" id="PF14871">
    <property type="entry name" value="GHL6"/>
    <property type="match status" value="1"/>
</dbReference>
<dbReference type="Proteomes" id="UP000071859">
    <property type="component" value="Unassembled WGS sequence"/>
</dbReference>
<protein>
    <submittedName>
        <fullName evidence="1">Beta-galactosidase trimerization domain protein</fullName>
    </submittedName>
</protein>
<accession>A0A158DZY4</accession>
<sequence>MDLVGYDSEKVVDYLMSVDANCLVINAGGIIDLFPNPLELSNPSRFLGGQDILRELCDACRAKGIRVIARVDFRGVERRVFEQRPDVFSVDANGFPRISRYLGEPLPETLYTPCYLSWYRNEHAFEFARHLIREYGVDGIWENASVHEGICYCKRCEAAYKSEVGEGLPRGGVFAEAGYDGYRAWKARKLQEHLENFRREIKAFGDDKAFCAEIFGLFYDLYDFAGHDLYNIKEAMDFLVTPLFVANDEPLSAPTILTKFLKALDADKTPVVLFGHLGTDNQLRYVSNSPSELKIWMWQAIGSGASLWDVIFNGQHAAATYDRRNEALVAEVFRTMKKFEHQLHNRRPVAPVGIFFSQKTNLKRRRPNRDEDHYLTNILGLDQVLTDSHIQYDFVLDLNLSAEAIRGKELLILPNAEFISDAEADIIREFVRNGGKVIATGATSLGDESGARRENFALSDVLGCDYAGTSVDASKWGYQRIKESAHRVFSGMEKTELAANWGQSVLVRERSHDGSKALATFVPPIYPQPPEKSWLTSMDTPYATILENQFGNGRAVYFATEIDRNIWHHGHLDFSTLLGNAVSYMLSDEHVLETNAPPSVQMTLTEVTGEAPGGFILHMVNLTSTPRRPVANIIPVRDFSVTLKLPAKEFVSCDALIGNKEDVNVSAHEVTSDGDLCVRLSIGQIDDVLSLHLVTQ</sequence>
<gene>
    <name evidence="1" type="ORF">AWB78_05886</name>
</gene>
<dbReference type="CDD" id="cd03143">
    <property type="entry name" value="A4_beta-galactosidase_middle_domain"/>
    <property type="match status" value="1"/>
</dbReference>
<dbReference type="InterPro" id="IPR029062">
    <property type="entry name" value="Class_I_gatase-like"/>
</dbReference>
<name>A0A158DZY4_9BURK</name>
<evidence type="ECO:0000313" key="1">
    <source>
        <dbReference type="EMBL" id="SAL00138.1"/>
    </source>
</evidence>
<dbReference type="Gene3D" id="3.40.50.880">
    <property type="match status" value="1"/>
</dbReference>
<comment type="caution">
    <text evidence="1">The sequence shown here is derived from an EMBL/GenBank/DDBJ whole genome shotgun (WGS) entry which is preliminary data.</text>
</comment>
<keyword evidence="2" id="KW-1185">Reference proteome</keyword>
<dbReference type="SUPFAM" id="SSF52317">
    <property type="entry name" value="Class I glutamine amidotransferase-like"/>
    <property type="match status" value="1"/>
</dbReference>
<proteinExistence type="predicted"/>
<dbReference type="InterPro" id="IPR017853">
    <property type="entry name" value="GH"/>
</dbReference>
<dbReference type="AlphaFoldDB" id="A0A158DZY4"/>
<dbReference type="InterPro" id="IPR028212">
    <property type="entry name" value="GHL6"/>
</dbReference>
<dbReference type="SUPFAM" id="SSF51445">
    <property type="entry name" value="(Trans)glycosidases"/>
    <property type="match status" value="1"/>
</dbReference>
<dbReference type="EMBL" id="FCOX02000041">
    <property type="protein sequence ID" value="SAL00138.1"/>
    <property type="molecule type" value="Genomic_DNA"/>
</dbReference>
<dbReference type="Gene3D" id="3.20.20.80">
    <property type="entry name" value="Glycosidases"/>
    <property type="match status" value="2"/>
</dbReference>
<evidence type="ECO:0000313" key="2">
    <source>
        <dbReference type="Proteomes" id="UP000071859"/>
    </source>
</evidence>
<organism evidence="1 2">
    <name type="scientific">Caballeronia calidae</name>
    <dbReference type="NCBI Taxonomy" id="1777139"/>
    <lineage>
        <taxon>Bacteria</taxon>
        <taxon>Pseudomonadati</taxon>
        <taxon>Pseudomonadota</taxon>
        <taxon>Betaproteobacteria</taxon>
        <taxon>Burkholderiales</taxon>
        <taxon>Burkholderiaceae</taxon>
        <taxon>Caballeronia</taxon>
    </lineage>
</organism>